<gene>
    <name evidence="1" type="ORF">CK203_051138</name>
</gene>
<evidence type="ECO:0000313" key="1">
    <source>
        <dbReference type="EMBL" id="RVW82825.1"/>
    </source>
</evidence>
<evidence type="ECO:0008006" key="3">
    <source>
        <dbReference type="Google" id="ProtNLM"/>
    </source>
</evidence>
<dbReference type="EMBL" id="QGNW01000235">
    <property type="protein sequence ID" value="RVW82825.1"/>
    <property type="molecule type" value="Genomic_DNA"/>
</dbReference>
<evidence type="ECO:0000313" key="2">
    <source>
        <dbReference type="Proteomes" id="UP000288805"/>
    </source>
</evidence>
<proteinExistence type="predicted"/>
<organism evidence="1 2">
    <name type="scientific">Vitis vinifera</name>
    <name type="common">Grape</name>
    <dbReference type="NCBI Taxonomy" id="29760"/>
    <lineage>
        <taxon>Eukaryota</taxon>
        <taxon>Viridiplantae</taxon>
        <taxon>Streptophyta</taxon>
        <taxon>Embryophyta</taxon>
        <taxon>Tracheophyta</taxon>
        <taxon>Spermatophyta</taxon>
        <taxon>Magnoliopsida</taxon>
        <taxon>eudicotyledons</taxon>
        <taxon>Gunneridae</taxon>
        <taxon>Pentapetalae</taxon>
        <taxon>rosids</taxon>
        <taxon>Vitales</taxon>
        <taxon>Vitaceae</taxon>
        <taxon>Viteae</taxon>
        <taxon>Vitis</taxon>
    </lineage>
</organism>
<comment type="caution">
    <text evidence="1">The sequence shown here is derived from an EMBL/GenBank/DDBJ whole genome shotgun (WGS) entry which is preliminary data.</text>
</comment>
<protein>
    <recommendedName>
        <fullName evidence="3">Reverse transcriptase Ty1/copia-type domain-containing protein</fullName>
    </recommendedName>
</protein>
<name>A0A438HEC8_VITVI</name>
<sequence length="126" mass="14323">MDVKTAFLNGNLEEEVYMKQPEGFSSSGGEHLGLLHEVKQFLSKNFDMKDMVMQLMEISEVIQYRPLESCKEGDEYLQGTKDYILMYIRTDNLGSDGYSDSDYAGCIDSRKSTPRYVFMLTSGVVS</sequence>
<reference evidence="1 2" key="1">
    <citation type="journal article" date="2018" name="PLoS Genet.">
        <title>Population sequencing reveals clonal diversity and ancestral inbreeding in the grapevine cultivar Chardonnay.</title>
        <authorList>
            <person name="Roach M.J."/>
            <person name="Johnson D.L."/>
            <person name="Bohlmann J."/>
            <person name="van Vuuren H.J."/>
            <person name="Jones S.J."/>
            <person name="Pretorius I.S."/>
            <person name="Schmidt S.A."/>
            <person name="Borneman A.R."/>
        </authorList>
    </citation>
    <scope>NUCLEOTIDE SEQUENCE [LARGE SCALE GENOMIC DNA]</scope>
    <source>
        <strain evidence="2">cv. Chardonnay</strain>
        <tissue evidence="1">Leaf</tissue>
    </source>
</reference>
<accession>A0A438HEC8</accession>
<dbReference type="AlphaFoldDB" id="A0A438HEC8"/>
<dbReference type="Proteomes" id="UP000288805">
    <property type="component" value="Unassembled WGS sequence"/>
</dbReference>